<keyword evidence="6" id="KW-0238">DNA-binding</keyword>
<dbReference type="InterPro" id="IPR001628">
    <property type="entry name" value="Znf_hrmn_rcpt"/>
</dbReference>
<keyword evidence="10" id="KW-0472">Membrane</keyword>
<keyword evidence="10" id="KW-1133">Transmembrane helix</keyword>
<dbReference type="SUPFAM" id="SSF57716">
    <property type="entry name" value="Glucocorticoid receptor-like (DNA-binding domain)"/>
    <property type="match status" value="1"/>
</dbReference>
<evidence type="ECO:0000256" key="7">
    <source>
        <dbReference type="ARBA" id="ARBA00023163"/>
    </source>
</evidence>
<dbReference type="InterPro" id="IPR000536">
    <property type="entry name" value="Nucl_hrmn_rcpt_lig-bd"/>
</dbReference>
<dbReference type="GO" id="GO:0005634">
    <property type="term" value="C:nucleus"/>
    <property type="evidence" value="ECO:0007669"/>
    <property type="project" value="UniProtKB-SubCell"/>
</dbReference>
<dbReference type="PANTHER" id="PTHR24083">
    <property type="entry name" value="NUCLEAR HORMONE RECEPTOR"/>
    <property type="match status" value="1"/>
</dbReference>
<keyword evidence="9" id="KW-0539">Nucleus</keyword>
<dbReference type="InterPro" id="IPR013088">
    <property type="entry name" value="Znf_NHR/GATA"/>
</dbReference>
<evidence type="ECO:0000256" key="6">
    <source>
        <dbReference type="ARBA" id="ARBA00023125"/>
    </source>
</evidence>
<dbReference type="GO" id="GO:0043565">
    <property type="term" value="F:sequence-specific DNA binding"/>
    <property type="evidence" value="ECO:0007669"/>
    <property type="project" value="InterPro"/>
</dbReference>
<comment type="subcellular location">
    <subcellularLocation>
        <location evidence="1">Nucleus</location>
    </subcellularLocation>
</comment>
<evidence type="ECO:0000256" key="2">
    <source>
        <dbReference type="ARBA" id="ARBA00022723"/>
    </source>
</evidence>
<dbReference type="Gene3D" id="1.10.565.10">
    <property type="entry name" value="Retinoid X Receptor"/>
    <property type="match status" value="1"/>
</dbReference>
<evidence type="ECO:0000313" key="13">
    <source>
        <dbReference type="Proteomes" id="UP001168821"/>
    </source>
</evidence>
<evidence type="ECO:0000256" key="9">
    <source>
        <dbReference type="ARBA" id="ARBA00023242"/>
    </source>
</evidence>
<keyword evidence="2" id="KW-0479">Metal-binding</keyword>
<keyword evidence="8" id="KW-0675">Receptor</keyword>
<evidence type="ECO:0000313" key="12">
    <source>
        <dbReference type="EMBL" id="KAJ3655036.1"/>
    </source>
</evidence>
<dbReference type="Gene3D" id="3.30.50.10">
    <property type="entry name" value="Erythroid Transcription Factor GATA-1, subunit A"/>
    <property type="match status" value="1"/>
</dbReference>
<accession>A0AA38IGK6</accession>
<reference evidence="12" key="1">
    <citation type="journal article" date="2023" name="G3 (Bethesda)">
        <title>Whole genome assemblies of Zophobas morio and Tenebrio molitor.</title>
        <authorList>
            <person name="Kaur S."/>
            <person name="Stinson S.A."/>
            <person name="diCenzo G.C."/>
        </authorList>
    </citation>
    <scope>NUCLEOTIDE SEQUENCE</scope>
    <source>
        <strain evidence="12">QUZm001</strain>
    </source>
</reference>
<keyword evidence="3" id="KW-0863">Zinc-finger</keyword>
<keyword evidence="13" id="KW-1185">Reference proteome</keyword>
<evidence type="ECO:0000256" key="10">
    <source>
        <dbReference type="SAM" id="Phobius"/>
    </source>
</evidence>
<name>A0AA38IGK6_9CUCU</name>
<organism evidence="12 13">
    <name type="scientific">Zophobas morio</name>
    <dbReference type="NCBI Taxonomy" id="2755281"/>
    <lineage>
        <taxon>Eukaryota</taxon>
        <taxon>Metazoa</taxon>
        <taxon>Ecdysozoa</taxon>
        <taxon>Arthropoda</taxon>
        <taxon>Hexapoda</taxon>
        <taxon>Insecta</taxon>
        <taxon>Pterygota</taxon>
        <taxon>Neoptera</taxon>
        <taxon>Endopterygota</taxon>
        <taxon>Coleoptera</taxon>
        <taxon>Polyphaga</taxon>
        <taxon>Cucujiformia</taxon>
        <taxon>Tenebrionidae</taxon>
        <taxon>Zophobas</taxon>
    </lineage>
</organism>
<sequence>MKEYPTRRNKQFISWDALENGSSLTAGDGRCVIDKARRNWCPYCRLQRCFAVQMNVSAVQEERGPRKPKITSKKILPDFSPLNSETFPYSSPSRLLQTETNPAHELAAQILLVTIKQARCNAGFGLLNRFSQNTILGNLWAPLFLLRAAHWPSENVNMFPGVENTFITIKKLKLDSTDLELVENILLCRTDLLDDVEQIVLAENILMRALDGLAIRSALDRRRFTDVLLALPVLFIPSAIVLHSLLFKPVIGSVPIETVISTI</sequence>
<gene>
    <name evidence="12" type="ORF">Zmor_014180</name>
</gene>
<dbReference type="GO" id="GO:0008270">
    <property type="term" value="F:zinc ion binding"/>
    <property type="evidence" value="ECO:0007669"/>
    <property type="project" value="UniProtKB-KW"/>
</dbReference>
<keyword evidence="10" id="KW-0812">Transmembrane</keyword>
<dbReference type="InterPro" id="IPR050274">
    <property type="entry name" value="Nuclear_hormone_rcpt_NR2"/>
</dbReference>
<comment type="caution">
    <text evidence="12">The sequence shown here is derived from an EMBL/GenBank/DDBJ whole genome shotgun (WGS) entry which is preliminary data.</text>
</comment>
<keyword evidence="7" id="KW-0804">Transcription</keyword>
<dbReference type="EMBL" id="JALNTZ010000004">
    <property type="protein sequence ID" value="KAJ3655036.1"/>
    <property type="molecule type" value="Genomic_DNA"/>
</dbReference>
<dbReference type="SUPFAM" id="SSF48508">
    <property type="entry name" value="Nuclear receptor ligand-binding domain"/>
    <property type="match status" value="1"/>
</dbReference>
<keyword evidence="4" id="KW-0862">Zinc</keyword>
<protein>
    <recommendedName>
        <fullName evidence="11">NR LBD domain-containing protein</fullName>
    </recommendedName>
</protein>
<proteinExistence type="predicted"/>
<dbReference type="PROSITE" id="PS51843">
    <property type="entry name" value="NR_LBD"/>
    <property type="match status" value="1"/>
</dbReference>
<evidence type="ECO:0000256" key="5">
    <source>
        <dbReference type="ARBA" id="ARBA00023015"/>
    </source>
</evidence>
<dbReference type="GO" id="GO:0003700">
    <property type="term" value="F:DNA-binding transcription factor activity"/>
    <property type="evidence" value="ECO:0007669"/>
    <property type="project" value="InterPro"/>
</dbReference>
<evidence type="ECO:0000256" key="8">
    <source>
        <dbReference type="ARBA" id="ARBA00023170"/>
    </source>
</evidence>
<dbReference type="InterPro" id="IPR035500">
    <property type="entry name" value="NHR-like_dom_sf"/>
</dbReference>
<evidence type="ECO:0000256" key="3">
    <source>
        <dbReference type="ARBA" id="ARBA00022771"/>
    </source>
</evidence>
<feature type="domain" description="NR LBD" evidence="11">
    <location>
        <begin position="71"/>
        <end position="263"/>
    </location>
</feature>
<evidence type="ECO:0000259" key="11">
    <source>
        <dbReference type="PROSITE" id="PS51843"/>
    </source>
</evidence>
<dbReference type="Pfam" id="PF00105">
    <property type="entry name" value="zf-C4"/>
    <property type="match status" value="1"/>
</dbReference>
<keyword evidence="5" id="KW-0805">Transcription regulation</keyword>
<dbReference type="Proteomes" id="UP001168821">
    <property type="component" value="Unassembled WGS sequence"/>
</dbReference>
<dbReference type="AlphaFoldDB" id="A0AA38IGK6"/>
<feature type="transmembrane region" description="Helical" evidence="10">
    <location>
        <begin position="227"/>
        <end position="247"/>
    </location>
</feature>
<evidence type="ECO:0000256" key="4">
    <source>
        <dbReference type="ARBA" id="ARBA00022833"/>
    </source>
</evidence>
<evidence type="ECO:0000256" key="1">
    <source>
        <dbReference type="ARBA" id="ARBA00004123"/>
    </source>
</evidence>